<organism evidence="3 4">
    <name type="scientific">Pseudomonas guineae</name>
    <dbReference type="NCBI Taxonomy" id="425504"/>
    <lineage>
        <taxon>Bacteria</taxon>
        <taxon>Pseudomonadati</taxon>
        <taxon>Pseudomonadota</taxon>
        <taxon>Gammaproteobacteria</taxon>
        <taxon>Pseudomonadales</taxon>
        <taxon>Pseudomonadaceae</taxon>
        <taxon>Pseudomonas</taxon>
    </lineage>
</organism>
<dbReference type="NCBIfam" id="NF001095">
    <property type="entry name" value="PRK00124.1"/>
    <property type="match status" value="1"/>
</dbReference>
<dbReference type="HAMAP" id="MF_00489">
    <property type="entry name" value="UPF0178"/>
    <property type="match status" value="1"/>
</dbReference>
<evidence type="ECO:0000313" key="4">
    <source>
        <dbReference type="Proteomes" id="UP000243606"/>
    </source>
</evidence>
<gene>
    <name evidence="3" type="ORF">SAMN05216206_1799</name>
</gene>
<evidence type="ECO:0000256" key="1">
    <source>
        <dbReference type="ARBA" id="ARBA00008522"/>
    </source>
</evidence>
<reference evidence="4" key="1">
    <citation type="submission" date="2016-10" db="EMBL/GenBank/DDBJ databases">
        <authorList>
            <person name="Varghese N."/>
            <person name="Submissions S."/>
        </authorList>
    </citation>
    <scope>NUCLEOTIDE SEQUENCE [LARGE SCALE GENOMIC DNA]</scope>
    <source>
        <strain evidence="4">LMG 24016</strain>
    </source>
</reference>
<proteinExistence type="inferred from homology"/>
<evidence type="ECO:0000313" key="3">
    <source>
        <dbReference type="EMBL" id="SFI18648.1"/>
    </source>
</evidence>
<dbReference type="Proteomes" id="UP000243606">
    <property type="component" value="Unassembled WGS sequence"/>
</dbReference>
<evidence type="ECO:0000256" key="2">
    <source>
        <dbReference type="HAMAP-Rule" id="MF_00489"/>
    </source>
</evidence>
<accession>A0A1I3G581</accession>
<dbReference type="InterPro" id="IPR003791">
    <property type="entry name" value="UPF0178"/>
</dbReference>
<dbReference type="PANTHER" id="PTHR35146:SF1">
    <property type="entry name" value="UPF0178 PROTEIN YAII"/>
    <property type="match status" value="1"/>
</dbReference>
<dbReference type="STRING" id="425504.SAMN05216206_1799"/>
<dbReference type="Pfam" id="PF02639">
    <property type="entry name" value="DUF188"/>
    <property type="match status" value="1"/>
</dbReference>
<dbReference type="AlphaFoldDB" id="A0A1I3G581"/>
<protein>
    <recommendedName>
        <fullName evidence="2">UPF0178 protein SAMN05216206_1799</fullName>
    </recommendedName>
</protein>
<dbReference type="PANTHER" id="PTHR35146">
    <property type="entry name" value="UPF0178 PROTEIN YAII"/>
    <property type="match status" value="1"/>
</dbReference>
<keyword evidence="4" id="KW-1185">Reference proteome</keyword>
<comment type="similarity">
    <text evidence="1 2">Belongs to the UPF0178 family.</text>
</comment>
<name>A0A1I3G581_9PSED</name>
<dbReference type="CDD" id="cd18720">
    <property type="entry name" value="PIN_YqxD-like"/>
    <property type="match status" value="1"/>
</dbReference>
<sequence length="166" mass="18120">MAYHAGFSAYGECCAMRVWIDADACPKAAKEQVVKFALKRGFDVLLVAGQAQIKPAYSCVRLIVVPSGPDAADDYLVEHAQPGELVICSDVPLAGRLVKKAVSVLDPRGREFDERNMGDKLAVRNLFTELREAGQVGGGQPPYGERDKQAFANSLDRILTRLQRQA</sequence>
<dbReference type="EMBL" id="FOQL01000001">
    <property type="protein sequence ID" value="SFI18648.1"/>
    <property type="molecule type" value="Genomic_DNA"/>
</dbReference>